<reference evidence="2 3" key="1">
    <citation type="submission" date="2023-10" db="EMBL/GenBank/DDBJ databases">
        <title>Genomes of two closely related lineages of the louse Polyplax serrata with different host specificities.</title>
        <authorList>
            <person name="Martinu J."/>
            <person name="Tarabai H."/>
            <person name="Stefka J."/>
            <person name="Hypsa V."/>
        </authorList>
    </citation>
    <scope>NUCLEOTIDE SEQUENCE [LARGE SCALE GENOMIC DNA]</scope>
    <source>
        <strain evidence="2">HR10_N</strain>
    </source>
</reference>
<feature type="region of interest" description="Disordered" evidence="1">
    <location>
        <begin position="78"/>
        <end position="133"/>
    </location>
</feature>
<gene>
    <name evidence="2" type="ORF">RUM43_012527</name>
</gene>
<organism evidence="2 3">
    <name type="scientific">Polyplax serrata</name>
    <name type="common">Common mouse louse</name>
    <dbReference type="NCBI Taxonomy" id="468196"/>
    <lineage>
        <taxon>Eukaryota</taxon>
        <taxon>Metazoa</taxon>
        <taxon>Ecdysozoa</taxon>
        <taxon>Arthropoda</taxon>
        <taxon>Hexapoda</taxon>
        <taxon>Insecta</taxon>
        <taxon>Pterygota</taxon>
        <taxon>Neoptera</taxon>
        <taxon>Paraneoptera</taxon>
        <taxon>Psocodea</taxon>
        <taxon>Troctomorpha</taxon>
        <taxon>Phthiraptera</taxon>
        <taxon>Anoplura</taxon>
        <taxon>Polyplacidae</taxon>
        <taxon>Polyplax</taxon>
    </lineage>
</organism>
<feature type="compositionally biased region" description="Polar residues" evidence="1">
    <location>
        <begin position="121"/>
        <end position="133"/>
    </location>
</feature>
<evidence type="ECO:0000313" key="3">
    <source>
        <dbReference type="Proteomes" id="UP001372834"/>
    </source>
</evidence>
<dbReference type="EMBL" id="JAWJWE010000040">
    <property type="protein sequence ID" value="KAK6619762.1"/>
    <property type="molecule type" value="Genomic_DNA"/>
</dbReference>
<evidence type="ECO:0000313" key="2">
    <source>
        <dbReference type="EMBL" id="KAK6619762.1"/>
    </source>
</evidence>
<feature type="compositionally biased region" description="Basic and acidic residues" evidence="1">
    <location>
        <begin position="23"/>
        <end position="40"/>
    </location>
</feature>
<accession>A0AAN8P7U4</accession>
<proteinExistence type="predicted"/>
<evidence type="ECO:0000256" key="1">
    <source>
        <dbReference type="SAM" id="MobiDB-lite"/>
    </source>
</evidence>
<dbReference type="Proteomes" id="UP001372834">
    <property type="component" value="Unassembled WGS sequence"/>
</dbReference>
<feature type="compositionally biased region" description="Basic and acidic residues" evidence="1">
    <location>
        <begin position="91"/>
        <end position="118"/>
    </location>
</feature>
<protein>
    <submittedName>
        <fullName evidence="2">Uncharacterized protein</fullName>
    </submittedName>
</protein>
<comment type="caution">
    <text evidence="2">The sequence shown here is derived from an EMBL/GenBank/DDBJ whole genome shotgun (WGS) entry which is preliminary data.</text>
</comment>
<sequence length="187" mass="20553">MFKVKKVPQGKKLGETSGVATRSKGEKEKKVSADFFDVKRPKQTRAGSRRTEVTEQEPACLYLSLIFSGVSKPRCPQRCESVGTCRGTPAKPKEDGSEHLRDQGQVEYKLGESREKRGQNNRHGQTASWVSWGKTTSGLKERSGLTRRGLASSHTYADVEWVSGLGSGRRSVPALKQEESVRASGLS</sequence>
<feature type="region of interest" description="Disordered" evidence="1">
    <location>
        <begin position="166"/>
        <end position="187"/>
    </location>
</feature>
<dbReference type="AlphaFoldDB" id="A0AAN8P7U4"/>
<name>A0AAN8P7U4_POLSC</name>
<feature type="region of interest" description="Disordered" evidence="1">
    <location>
        <begin position="1"/>
        <end position="54"/>
    </location>
</feature>